<evidence type="ECO:0000313" key="2">
    <source>
        <dbReference type="EMBL" id="OGC91865.1"/>
    </source>
</evidence>
<gene>
    <name evidence="2" type="ORF">A2876_03890</name>
</gene>
<dbReference type="EMBL" id="MEXH01000027">
    <property type="protein sequence ID" value="OGC91865.1"/>
    <property type="molecule type" value="Genomic_DNA"/>
</dbReference>
<dbReference type="Proteomes" id="UP000178176">
    <property type="component" value="Unassembled WGS sequence"/>
</dbReference>
<feature type="transmembrane region" description="Helical" evidence="1">
    <location>
        <begin position="234"/>
        <end position="254"/>
    </location>
</feature>
<feature type="transmembrane region" description="Helical" evidence="1">
    <location>
        <begin position="146"/>
        <end position="166"/>
    </location>
</feature>
<evidence type="ECO:0000256" key="1">
    <source>
        <dbReference type="SAM" id="Phobius"/>
    </source>
</evidence>
<feature type="transmembrane region" description="Helical" evidence="1">
    <location>
        <begin position="115"/>
        <end position="134"/>
    </location>
</feature>
<comment type="caution">
    <text evidence="2">The sequence shown here is derived from an EMBL/GenBank/DDBJ whole genome shotgun (WGS) entry which is preliminary data.</text>
</comment>
<reference evidence="2 3" key="1">
    <citation type="journal article" date="2016" name="Nat. Commun.">
        <title>Thousands of microbial genomes shed light on interconnected biogeochemical processes in an aquifer system.</title>
        <authorList>
            <person name="Anantharaman K."/>
            <person name="Brown C.T."/>
            <person name="Hug L.A."/>
            <person name="Sharon I."/>
            <person name="Castelle C.J."/>
            <person name="Probst A.J."/>
            <person name="Thomas B.C."/>
            <person name="Singh A."/>
            <person name="Wilkins M.J."/>
            <person name="Karaoz U."/>
            <person name="Brodie E.L."/>
            <person name="Williams K.H."/>
            <person name="Hubbard S.S."/>
            <person name="Banfield J.F."/>
        </authorList>
    </citation>
    <scope>NUCLEOTIDE SEQUENCE [LARGE SCALE GENOMIC DNA]</scope>
</reference>
<keyword evidence="1" id="KW-1133">Transmembrane helix</keyword>
<feature type="transmembrane region" description="Helical" evidence="1">
    <location>
        <begin position="30"/>
        <end position="48"/>
    </location>
</feature>
<keyword evidence="1" id="KW-0472">Membrane</keyword>
<feature type="transmembrane region" description="Helical" evidence="1">
    <location>
        <begin position="178"/>
        <end position="198"/>
    </location>
</feature>
<feature type="transmembrane region" description="Helical" evidence="1">
    <location>
        <begin position="204"/>
        <end position="222"/>
    </location>
</feature>
<dbReference type="InterPro" id="IPR043715">
    <property type="entry name" value="DUF5656"/>
</dbReference>
<dbReference type="AlphaFoldDB" id="A0A1F4YD22"/>
<feature type="transmembrane region" description="Helical" evidence="1">
    <location>
        <begin position="55"/>
        <end position="76"/>
    </location>
</feature>
<organism evidence="2 3">
    <name type="scientific">Candidatus Amesbacteria bacterium RIFCSPHIGHO2_01_FULL_48_32b</name>
    <dbReference type="NCBI Taxonomy" id="1797253"/>
    <lineage>
        <taxon>Bacteria</taxon>
        <taxon>Candidatus Amesiibacteriota</taxon>
    </lineage>
</organism>
<proteinExistence type="predicted"/>
<protein>
    <submittedName>
        <fullName evidence="2">Uncharacterized protein</fullName>
    </submittedName>
</protein>
<feature type="transmembrane region" description="Helical" evidence="1">
    <location>
        <begin position="82"/>
        <end position="103"/>
    </location>
</feature>
<evidence type="ECO:0000313" key="3">
    <source>
        <dbReference type="Proteomes" id="UP000178176"/>
    </source>
</evidence>
<dbReference type="Pfam" id="PF18900">
    <property type="entry name" value="DUF5656"/>
    <property type="match status" value="1"/>
</dbReference>
<keyword evidence="1" id="KW-0812">Transmembrane</keyword>
<name>A0A1F4YD22_9BACT</name>
<accession>A0A1F4YD22</accession>
<sequence>MRKRQKFVLTAVVVAGGVLGVQSLNLGWRYLAVGLLAVLSWVLSAWSLREGLSGWEWLTVLVPPAVFTAAVGLFYILLPQSWWAKLLVGFLIGIGEYAVLLTANIFSVAAIRTIALLRAAHAVGFVMTILTGFFLFDTVMSFRLDWWANGLLAAGVGVILIMPALWSVELLEKVERNIWLYSVTLGGCIGTLAMAVSFWPMNTVVNSLFLTTSLYVFLGVAQHHFAQRLFKRTIWEYLTVGVVVLVTMLATSGWGV</sequence>